<dbReference type="Proteomes" id="UP000607653">
    <property type="component" value="Unassembled WGS sequence"/>
</dbReference>
<comment type="caution">
    <text evidence="1">The sequence shown here is derived from an EMBL/GenBank/DDBJ whole genome shotgun (WGS) entry which is preliminary data.</text>
</comment>
<evidence type="ECO:0000313" key="2">
    <source>
        <dbReference type="Proteomes" id="UP000607653"/>
    </source>
</evidence>
<gene>
    <name evidence="1" type="ORF">HUJ06_025102</name>
</gene>
<organism evidence="1 2">
    <name type="scientific">Nelumbo nucifera</name>
    <name type="common">Sacred lotus</name>
    <dbReference type="NCBI Taxonomy" id="4432"/>
    <lineage>
        <taxon>Eukaryota</taxon>
        <taxon>Viridiplantae</taxon>
        <taxon>Streptophyta</taxon>
        <taxon>Embryophyta</taxon>
        <taxon>Tracheophyta</taxon>
        <taxon>Spermatophyta</taxon>
        <taxon>Magnoliopsida</taxon>
        <taxon>Proteales</taxon>
        <taxon>Nelumbonaceae</taxon>
        <taxon>Nelumbo</taxon>
    </lineage>
</organism>
<sequence>MAMAANILCRLTVHKALQASALFSATPIEIPSNTEWKHKATINRIVSPSE</sequence>
<evidence type="ECO:0000313" key="1">
    <source>
        <dbReference type="EMBL" id="DAD23640.1"/>
    </source>
</evidence>
<reference evidence="1 2" key="1">
    <citation type="journal article" date="2020" name="Mol. Biol. Evol.">
        <title>Distinct Expression and Methylation Patterns for Genes with Different Fates following a Single Whole-Genome Duplication in Flowering Plants.</title>
        <authorList>
            <person name="Shi T."/>
            <person name="Rahmani R.S."/>
            <person name="Gugger P.F."/>
            <person name="Wang M."/>
            <person name="Li H."/>
            <person name="Zhang Y."/>
            <person name="Li Z."/>
            <person name="Wang Q."/>
            <person name="Van de Peer Y."/>
            <person name="Marchal K."/>
            <person name="Chen J."/>
        </authorList>
    </citation>
    <scope>NUCLEOTIDE SEQUENCE [LARGE SCALE GENOMIC DNA]</scope>
    <source>
        <tissue evidence="1">Leaf</tissue>
    </source>
</reference>
<proteinExistence type="predicted"/>
<protein>
    <submittedName>
        <fullName evidence="1">Uncharacterized protein</fullName>
    </submittedName>
</protein>
<dbReference type="AlphaFoldDB" id="A0A822XTB4"/>
<dbReference type="EMBL" id="DUZY01000001">
    <property type="protein sequence ID" value="DAD23640.1"/>
    <property type="molecule type" value="Genomic_DNA"/>
</dbReference>
<name>A0A822XTB4_NELNU</name>
<accession>A0A822XTB4</accession>
<keyword evidence="2" id="KW-1185">Reference proteome</keyword>